<evidence type="ECO:0000256" key="5">
    <source>
        <dbReference type="ARBA" id="ARBA00022679"/>
    </source>
</evidence>
<dbReference type="Gene3D" id="3.30.565.10">
    <property type="entry name" value="Histidine kinase-like ATPase, C-terminal domain"/>
    <property type="match status" value="1"/>
</dbReference>
<dbReference type="SMART" id="SM00388">
    <property type="entry name" value="HisKA"/>
    <property type="match status" value="1"/>
</dbReference>
<dbReference type="PANTHER" id="PTHR45436">
    <property type="entry name" value="SENSOR HISTIDINE KINASE YKOH"/>
    <property type="match status" value="1"/>
</dbReference>
<dbReference type="Pfam" id="PF02518">
    <property type="entry name" value="HATPase_c"/>
    <property type="match status" value="1"/>
</dbReference>
<evidence type="ECO:0000256" key="1">
    <source>
        <dbReference type="ARBA" id="ARBA00000085"/>
    </source>
</evidence>
<protein>
    <recommendedName>
        <fullName evidence="3">histidine kinase</fullName>
        <ecNumber evidence="3">2.7.13.3</ecNumber>
    </recommendedName>
</protein>
<evidence type="ECO:0000256" key="3">
    <source>
        <dbReference type="ARBA" id="ARBA00012438"/>
    </source>
</evidence>
<evidence type="ECO:0000256" key="4">
    <source>
        <dbReference type="ARBA" id="ARBA00022553"/>
    </source>
</evidence>
<evidence type="ECO:0000259" key="13">
    <source>
        <dbReference type="PROSITE" id="PS50109"/>
    </source>
</evidence>
<evidence type="ECO:0000256" key="10">
    <source>
        <dbReference type="ARBA" id="ARBA00022989"/>
    </source>
</evidence>
<dbReference type="PANTHER" id="PTHR45436:SF14">
    <property type="entry name" value="SENSOR PROTEIN QSEC"/>
    <property type="match status" value="1"/>
</dbReference>
<comment type="caution">
    <text evidence="15">The sequence shown here is derived from an EMBL/GenBank/DDBJ whole genome shotgun (WGS) entry which is preliminary data.</text>
</comment>
<dbReference type="InterPro" id="IPR003661">
    <property type="entry name" value="HisK_dim/P_dom"/>
</dbReference>
<dbReference type="GO" id="GO:0016301">
    <property type="term" value="F:kinase activity"/>
    <property type="evidence" value="ECO:0007669"/>
    <property type="project" value="UniProtKB-KW"/>
</dbReference>
<reference evidence="15 16" key="1">
    <citation type="submission" date="2024-09" db="EMBL/GenBank/DDBJ databases">
        <authorList>
            <person name="Sun Q."/>
            <person name="Mori K."/>
        </authorList>
    </citation>
    <scope>NUCLEOTIDE SEQUENCE [LARGE SCALE GENOMIC DNA]</scope>
    <source>
        <strain evidence="15 16">KCTC 23315</strain>
    </source>
</reference>
<keyword evidence="5" id="KW-0808">Transferase</keyword>
<dbReference type="InterPro" id="IPR004358">
    <property type="entry name" value="Sig_transdc_His_kin-like_C"/>
</dbReference>
<dbReference type="CDD" id="cd00075">
    <property type="entry name" value="HATPase"/>
    <property type="match status" value="1"/>
</dbReference>
<evidence type="ECO:0000256" key="7">
    <source>
        <dbReference type="ARBA" id="ARBA00022741"/>
    </source>
</evidence>
<dbReference type="SUPFAM" id="SSF55874">
    <property type="entry name" value="ATPase domain of HSP90 chaperone/DNA topoisomerase II/histidine kinase"/>
    <property type="match status" value="1"/>
</dbReference>
<dbReference type="Gene3D" id="1.10.287.130">
    <property type="match status" value="1"/>
</dbReference>
<dbReference type="PROSITE" id="PS50885">
    <property type="entry name" value="HAMP"/>
    <property type="match status" value="1"/>
</dbReference>
<dbReference type="SMART" id="SM00387">
    <property type="entry name" value="HATPase_c"/>
    <property type="match status" value="1"/>
</dbReference>
<keyword evidence="8 15" id="KW-0418">Kinase</keyword>
<dbReference type="Proteomes" id="UP001589813">
    <property type="component" value="Unassembled WGS sequence"/>
</dbReference>
<organism evidence="15 16">
    <name type="scientific">Rheinheimera tilapiae</name>
    <dbReference type="NCBI Taxonomy" id="875043"/>
    <lineage>
        <taxon>Bacteria</taxon>
        <taxon>Pseudomonadati</taxon>
        <taxon>Pseudomonadota</taxon>
        <taxon>Gammaproteobacteria</taxon>
        <taxon>Chromatiales</taxon>
        <taxon>Chromatiaceae</taxon>
        <taxon>Rheinheimera</taxon>
    </lineage>
</organism>
<dbReference type="Pfam" id="PF00512">
    <property type="entry name" value="HisKA"/>
    <property type="match status" value="1"/>
</dbReference>
<feature type="domain" description="HAMP" evidence="14">
    <location>
        <begin position="159"/>
        <end position="211"/>
    </location>
</feature>
<keyword evidence="7" id="KW-0547">Nucleotide-binding</keyword>
<keyword evidence="16" id="KW-1185">Reference proteome</keyword>
<proteinExistence type="predicted"/>
<name>A0ABV6BD71_9GAMM</name>
<keyword evidence="6" id="KW-0812">Transmembrane</keyword>
<dbReference type="RefSeq" id="WP_377241768.1">
    <property type="nucleotide sequence ID" value="NZ_JBHLXP010000001.1"/>
</dbReference>
<feature type="domain" description="Histidine kinase" evidence="13">
    <location>
        <begin position="219"/>
        <end position="438"/>
    </location>
</feature>
<evidence type="ECO:0000259" key="14">
    <source>
        <dbReference type="PROSITE" id="PS50885"/>
    </source>
</evidence>
<dbReference type="InterPro" id="IPR036890">
    <property type="entry name" value="HATPase_C_sf"/>
</dbReference>
<keyword evidence="11" id="KW-0902">Two-component regulatory system</keyword>
<evidence type="ECO:0000313" key="15">
    <source>
        <dbReference type="EMBL" id="MFC0047998.1"/>
    </source>
</evidence>
<accession>A0ABV6BD71</accession>
<dbReference type="InterPro" id="IPR050428">
    <property type="entry name" value="TCS_sensor_his_kinase"/>
</dbReference>
<dbReference type="PROSITE" id="PS50109">
    <property type="entry name" value="HIS_KIN"/>
    <property type="match status" value="1"/>
</dbReference>
<keyword evidence="9" id="KW-0067">ATP-binding</keyword>
<evidence type="ECO:0000256" key="6">
    <source>
        <dbReference type="ARBA" id="ARBA00022692"/>
    </source>
</evidence>
<comment type="catalytic activity">
    <reaction evidence="1">
        <text>ATP + protein L-histidine = ADP + protein N-phospho-L-histidine.</text>
        <dbReference type="EC" id="2.7.13.3"/>
    </reaction>
</comment>
<evidence type="ECO:0000256" key="12">
    <source>
        <dbReference type="ARBA" id="ARBA00023136"/>
    </source>
</evidence>
<evidence type="ECO:0000256" key="8">
    <source>
        <dbReference type="ARBA" id="ARBA00022777"/>
    </source>
</evidence>
<evidence type="ECO:0000256" key="9">
    <source>
        <dbReference type="ARBA" id="ARBA00022840"/>
    </source>
</evidence>
<evidence type="ECO:0000313" key="16">
    <source>
        <dbReference type="Proteomes" id="UP001589813"/>
    </source>
</evidence>
<dbReference type="EC" id="2.7.13.3" evidence="3"/>
<dbReference type="InterPro" id="IPR036097">
    <property type="entry name" value="HisK_dim/P_sf"/>
</dbReference>
<dbReference type="InterPro" id="IPR003660">
    <property type="entry name" value="HAMP_dom"/>
</dbReference>
<evidence type="ECO:0000256" key="11">
    <source>
        <dbReference type="ARBA" id="ARBA00023012"/>
    </source>
</evidence>
<comment type="subcellular location">
    <subcellularLocation>
        <location evidence="2">Membrane</location>
        <topology evidence="2">Multi-pass membrane protein</topology>
    </subcellularLocation>
</comment>
<keyword evidence="12" id="KW-0472">Membrane</keyword>
<sequence length="442" mass="48963">MTSIRRYLVTLLIALLTLTSFLAALQSYRQSSAQAQKLFDEDLKALAASVLAPYQHTNSQTAANMAQANAIQLWQGDRLLYHSAQTPNTLVSPQDGYSEQNFAGKRWQTFRQTVEDLTVIVAQPLQDRLALSDQVVLASIYPVVLSLPFQALLIWLLVGRGLRPLLELARQLTQKKADDLSPLKLEQTPQELDQMLSSTNQLLARLDDAFAREKRFAADVAHELRTPLAVLQVNLHNAQQRWSEAGLADPDQIMPALQDGVSRMSALIEQIMLLNRTNPAHFSAKLQKLDLAVLCRDVVAELYPQIERRQQQIALEGDEQVLLDGDAFALKLLLINLVGNASKYTPEQGQIQLTLQQEGQKVRLLVEDSGPGIAPEEYSRVFERFYRVGGDRHQSGQPGSGLGLAIVQDIALLHQGSLTLGRSVLGGLAVTLELPLCHQSHL</sequence>
<evidence type="ECO:0000256" key="2">
    <source>
        <dbReference type="ARBA" id="ARBA00004141"/>
    </source>
</evidence>
<dbReference type="CDD" id="cd00082">
    <property type="entry name" value="HisKA"/>
    <property type="match status" value="1"/>
</dbReference>
<dbReference type="InterPro" id="IPR003594">
    <property type="entry name" value="HATPase_dom"/>
</dbReference>
<gene>
    <name evidence="15" type="ORF">ACFFJP_06825</name>
</gene>
<dbReference type="SUPFAM" id="SSF47384">
    <property type="entry name" value="Homodimeric domain of signal transducing histidine kinase"/>
    <property type="match status" value="1"/>
</dbReference>
<keyword evidence="10" id="KW-1133">Transmembrane helix</keyword>
<keyword evidence="4" id="KW-0597">Phosphoprotein</keyword>
<dbReference type="InterPro" id="IPR005467">
    <property type="entry name" value="His_kinase_dom"/>
</dbReference>
<dbReference type="EMBL" id="JBHLXP010000001">
    <property type="protein sequence ID" value="MFC0047998.1"/>
    <property type="molecule type" value="Genomic_DNA"/>
</dbReference>
<dbReference type="PRINTS" id="PR00344">
    <property type="entry name" value="BCTRLSENSOR"/>
</dbReference>